<dbReference type="SUPFAM" id="SSF53474">
    <property type="entry name" value="alpha/beta-Hydrolases"/>
    <property type="match status" value="1"/>
</dbReference>
<dbReference type="Proteomes" id="UP000291286">
    <property type="component" value="Unassembled WGS sequence"/>
</dbReference>
<keyword evidence="1 3" id="KW-0378">Hydrolase</keyword>
<dbReference type="InterPro" id="IPR050300">
    <property type="entry name" value="GDXG_lipolytic_enzyme"/>
</dbReference>
<dbReference type="Gene3D" id="3.40.50.1820">
    <property type="entry name" value="alpha/beta hydrolase"/>
    <property type="match status" value="1"/>
</dbReference>
<accession>A0A4Q8LRQ7</accession>
<evidence type="ECO:0000313" key="4">
    <source>
        <dbReference type="Proteomes" id="UP000291286"/>
    </source>
</evidence>
<evidence type="ECO:0000259" key="2">
    <source>
        <dbReference type="Pfam" id="PF20434"/>
    </source>
</evidence>
<proteinExistence type="predicted"/>
<protein>
    <submittedName>
        <fullName evidence="3">Alpha/beta hydrolase</fullName>
    </submittedName>
</protein>
<dbReference type="EMBL" id="SHMB01000001">
    <property type="protein sequence ID" value="TAA33395.1"/>
    <property type="molecule type" value="Genomic_DNA"/>
</dbReference>
<sequence length="304" mass="32700">MRFHSRHGSRCTLRPFLLSLPEPYALKPSRLLRLGLGALSALTLSACQSLAFGIANHGQGQPDATAVYDPVRQLSLDVYRPVAAGHDAPVLVYFYGGNWQHGSRSDYRFVGRRLASTGAVVMIADYRLAPDTVFPGFVEDGARAVAWARAHAADYGANPARIFLAGHSAGAQIAALLGTDAHYLADQGVPRSAIAGVIGLAGPYDFQISGELTEVFGPPSRWPRAQPIGFVDGDEPPFLLVSGRKDTEVEPRQTEDLAERLRAAGGQVEVLWLPGGHLAPLIDLYAPRRHPALLARIGEFVRAP</sequence>
<dbReference type="GO" id="GO:0016787">
    <property type="term" value="F:hydrolase activity"/>
    <property type="evidence" value="ECO:0007669"/>
    <property type="project" value="UniProtKB-KW"/>
</dbReference>
<dbReference type="InterPro" id="IPR049492">
    <property type="entry name" value="BD-FAE-like_dom"/>
</dbReference>
<organism evidence="3 4">
    <name type="scientific">Pseudoxanthomonas winnipegensis</name>
    <dbReference type="NCBI Taxonomy" id="2480810"/>
    <lineage>
        <taxon>Bacteria</taxon>
        <taxon>Pseudomonadati</taxon>
        <taxon>Pseudomonadota</taxon>
        <taxon>Gammaproteobacteria</taxon>
        <taxon>Lysobacterales</taxon>
        <taxon>Lysobacteraceae</taxon>
        <taxon>Pseudoxanthomonas</taxon>
    </lineage>
</organism>
<evidence type="ECO:0000256" key="1">
    <source>
        <dbReference type="ARBA" id="ARBA00022801"/>
    </source>
</evidence>
<feature type="domain" description="BD-FAE-like" evidence="2">
    <location>
        <begin position="76"/>
        <end position="261"/>
    </location>
</feature>
<dbReference type="Pfam" id="PF20434">
    <property type="entry name" value="BD-FAE"/>
    <property type="match status" value="1"/>
</dbReference>
<dbReference type="PANTHER" id="PTHR48081">
    <property type="entry name" value="AB HYDROLASE SUPERFAMILY PROTEIN C4A8.06C"/>
    <property type="match status" value="1"/>
</dbReference>
<comment type="caution">
    <text evidence="3">The sequence shown here is derived from an EMBL/GenBank/DDBJ whole genome shotgun (WGS) entry which is preliminary data.</text>
</comment>
<dbReference type="PANTHER" id="PTHR48081:SF9">
    <property type="entry name" value="CARBOXYLESTERASE"/>
    <property type="match status" value="1"/>
</dbReference>
<dbReference type="AlphaFoldDB" id="A0A4Q8LRQ7"/>
<dbReference type="InterPro" id="IPR029058">
    <property type="entry name" value="AB_hydrolase_fold"/>
</dbReference>
<name>A0A4Q8LRQ7_9GAMM</name>
<evidence type="ECO:0000313" key="3">
    <source>
        <dbReference type="EMBL" id="TAA33395.1"/>
    </source>
</evidence>
<reference evidence="3 4" key="1">
    <citation type="submission" date="2019-02" db="EMBL/GenBank/DDBJ databases">
        <title>WGS of Pseudoxanthomonas species novum from clinical isolates.</title>
        <authorList>
            <person name="Bernier A.-M."/>
            <person name="Bernard K."/>
            <person name="Vachon A."/>
        </authorList>
    </citation>
    <scope>NUCLEOTIDE SEQUENCE [LARGE SCALE GENOMIC DNA]</scope>
    <source>
        <strain evidence="3 4">NML171202</strain>
    </source>
</reference>
<gene>
    <name evidence="3" type="ORF">EA661_03840</name>
</gene>